<protein>
    <submittedName>
        <fullName evidence="1">Uncharacterized protein</fullName>
    </submittedName>
</protein>
<evidence type="ECO:0000313" key="2">
    <source>
        <dbReference type="Proteomes" id="UP001732700"/>
    </source>
</evidence>
<reference evidence="1" key="2">
    <citation type="submission" date="2025-09" db="UniProtKB">
        <authorList>
            <consortium name="EnsemblPlants"/>
        </authorList>
    </citation>
    <scope>IDENTIFICATION</scope>
</reference>
<evidence type="ECO:0000313" key="1">
    <source>
        <dbReference type="EnsemblPlants" id="AVESA.00010b.r2.7DG1336950.1.CDS.1"/>
    </source>
</evidence>
<name>A0ACD6ABY6_AVESA</name>
<dbReference type="Proteomes" id="UP001732700">
    <property type="component" value="Chromosome 7D"/>
</dbReference>
<keyword evidence="2" id="KW-1185">Reference proteome</keyword>
<proteinExistence type="predicted"/>
<organism evidence="1 2">
    <name type="scientific">Avena sativa</name>
    <name type="common">Oat</name>
    <dbReference type="NCBI Taxonomy" id="4498"/>
    <lineage>
        <taxon>Eukaryota</taxon>
        <taxon>Viridiplantae</taxon>
        <taxon>Streptophyta</taxon>
        <taxon>Embryophyta</taxon>
        <taxon>Tracheophyta</taxon>
        <taxon>Spermatophyta</taxon>
        <taxon>Magnoliopsida</taxon>
        <taxon>Liliopsida</taxon>
        <taxon>Poales</taxon>
        <taxon>Poaceae</taxon>
        <taxon>BOP clade</taxon>
        <taxon>Pooideae</taxon>
        <taxon>Poodae</taxon>
        <taxon>Poeae</taxon>
        <taxon>Poeae Chloroplast Group 1 (Aveneae type)</taxon>
        <taxon>Aveninae</taxon>
        <taxon>Avena</taxon>
    </lineage>
</organism>
<accession>A0ACD6ABY6</accession>
<reference evidence="1" key="1">
    <citation type="submission" date="2021-05" db="EMBL/GenBank/DDBJ databases">
        <authorList>
            <person name="Scholz U."/>
            <person name="Mascher M."/>
            <person name="Fiebig A."/>
        </authorList>
    </citation>
    <scope>NUCLEOTIDE SEQUENCE [LARGE SCALE GENOMIC DNA]</scope>
</reference>
<sequence>MQIMQSATSVHRCAMFSTARCVLSVHPRPFAAVPSRRRAPALTAVSARPRRRGARRDGSWDDDGGGSGDEDAVDESFFGDPWDEEEPVEPEEPSGRRRPVASTESPAGQLRGSDVLRALQRAAAAKMEAKKKTRKNAGARPAARRQQNVGGGGGGGGGAKTVEIVGEVRPIEIRREWAPRIRELELRVQQLLDRHRQ</sequence>
<dbReference type="EnsemblPlants" id="AVESA.00010b.r2.7DG1336950.1">
    <property type="protein sequence ID" value="AVESA.00010b.r2.7DG1336950.1.CDS.1"/>
    <property type="gene ID" value="AVESA.00010b.r2.7DG1336950"/>
</dbReference>